<dbReference type="InterPro" id="IPR011059">
    <property type="entry name" value="Metal-dep_hydrolase_composite"/>
</dbReference>
<dbReference type="GO" id="GO:0006146">
    <property type="term" value="P:adenine catabolic process"/>
    <property type="evidence" value="ECO:0007669"/>
    <property type="project" value="InterPro"/>
</dbReference>
<gene>
    <name evidence="6 9" type="primary">ade</name>
    <name evidence="9" type="ORF">IAD24_00525</name>
</gene>
<comment type="similarity">
    <text evidence="1 6">Belongs to the metallo-dependent hydrolases superfamily. Adenine deaminase family.</text>
</comment>
<dbReference type="AlphaFoldDB" id="A0A9D1N2X3"/>
<evidence type="ECO:0000256" key="4">
    <source>
        <dbReference type="ARBA" id="ARBA00023211"/>
    </source>
</evidence>
<reference evidence="9" key="1">
    <citation type="submission" date="2020-10" db="EMBL/GenBank/DDBJ databases">
        <authorList>
            <person name="Gilroy R."/>
        </authorList>
    </citation>
    <scope>NUCLEOTIDE SEQUENCE</scope>
    <source>
        <strain evidence="9">ChiGjej2B2-16831</strain>
    </source>
</reference>
<keyword evidence="3 6" id="KW-0378">Hydrolase</keyword>
<dbReference type="SUPFAM" id="SSF51338">
    <property type="entry name" value="Composite domain of metallo-dependent hydrolases"/>
    <property type="match status" value="1"/>
</dbReference>
<dbReference type="Pfam" id="PF01979">
    <property type="entry name" value="Amidohydro_1"/>
    <property type="match status" value="1"/>
</dbReference>
<dbReference type="GO" id="GO:0000034">
    <property type="term" value="F:adenine deaminase activity"/>
    <property type="evidence" value="ECO:0007669"/>
    <property type="project" value="UniProtKB-UniRule"/>
</dbReference>
<keyword evidence="4 6" id="KW-0464">Manganese</keyword>
<evidence type="ECO:0000259" key="8">
    <source>
        <dbReference type="Pfam" id="PF13382"/>
    </source>
</evidence>
<dbReference type="Pfam" id="PF13382">
    <property type="entry name" value="Adenine_deam_C"/>
    <property type="match status" value="1"/>
</dbReference>
<dbReference type="SUPFAM" id="SSF51556">
    <property type="entry name" value="Metallo-dependent hydrolases"/>
    <property type="match status" value="1"/>
</dbReference>
<dbReference type="Proteomes" id="UP000824128">
    <property type="component" value="Unassembled WGS sequence"/>
</dbReference>
<organism evidence="9 10">
    <name type="scientific">Candidatus Aphodomorpha intestinavium</name>
    <dbReference type="NCBI Taxonomy" id="2840672"/>
    <lineage>
        <taxon>Bacteria</taxon>
        <taxon>Bacillati</taxon>
        <taxon>Bacillota</taxon>
        <taxon>Clostridia</taxon>
        <taxon>Eubacteriales</taxon>
        <taxon>Candidatus Aphodomorpha</taxon>
    </lineage>
</organism>
<evidence type="ECO:0000256" key="2">
    <source>
        <dbReference type="ARBA" id="ARBA00012782"/>
    </source>
</evidence>
<evidence type="ECO:0000256" key="1">
    <source>
        <dbReference type="ARBA" id="ARBA00006773"/>
    </source>
</evidence>
<dbReference type="InterPro" id="IPR026912">
    <property type="entry name" value="Adenine_deam_C"/>
</dbReference>
<evidence type="ECO:0000256" key="6">
    <source>
        <dbReference type="HAMAP-Rule" id="MF_01518"/>
    </source>
</evidence>
<evidence type="ECO:0000313" key="9">
    <source>
        <dbReference type="EMBL" id="HIU93618.1"/>
    </source>
</evidence>
<dbReference type="PANTHER" id="PTHR11113">
    <property type="entry name" value="N-ACETYLGLUCOSAMINE-6-PHOSPHATE DEACETYLASE"/>
    <property type="match status" value="1"/>
</dbReference>
<dbReference type="CDD" id="cd01295">
    <property type="entry name" value="AdeC"/>
    <property type="match status" value="1"/>
</dbReference>
<reference evidence="9" key="2">
    <citation type="journal article" date="2021" name="PeerJ">
        <title>Extensive microbial diversity within the chicken gut microbiome revealed by metagenomics and culture.</title>
        <authorList>
            <person name="Gilroy R."/>
            <person name="Ravi A."/>
            <person name="Getino M."/>
            <person name="Pursley I."/>
            <person name="Horton D.L."/>
            <person name="Alikhan N.F."/>
            <person name="Baker D."/>
            <person name="Gharbi K."/>
            <person name="Hall N."/>
            <person name="Watson M."/>
            <person name="Adriaenssens E.M."/>
            <person name="Foster-Nyarko E."/>
            <person name="Jarju S."/>
            <person name="Secka A."/>
            <person name="Antonio M."/>
            <person name="Oren A."/>
            <person name="Chaudhuri R.R."/>
            <person name="La Ragione R."/>
            <person name="Hildebrand F."/>
            <person name="Pallen M.J."/>
        </authorList>
    </citation>
    <scope>NUCLEOTIDE SEQUENCE</scope>
    <source>
        <strain evidence="9">ChiGjej2B2-16831</strain>
    </source>
</reference>
<dbReference type="PANTHER" id="PTHR11113:SF2">
    <property type="entry name" value="ADENINE DEAMINASE"/>
    <property type="match status" value="1"/>
</dbReference>
<protein>
    <recommendedName>
        <fullName evidence="2 6">Adenine deaminase</fullName>
        <shortName evidence="6">Adenase</shortName>
        <shortName evidence="6">Adenine aminase</shortName>
        <ecNumber evidence="2 6">3.5.4.2</ecNumber>
    </recommendedName>
</protein>
<evidence type="ECO:0000313" key="10">
    <source>
        <dbReference type="Proteomes" id="UP000824128"/>
    </source>
</evidence>
<evidence type="ECO:0000256" key="3">
    <source>
        <dbReference type="ARBA" id="ARBA00022801"/>
    </source>
</evidence>
<evidence type="ECO:0000259" key="7">
    <source>
        <dbReference type="Pfam" id="PF01979"/>
    </source>
</evidence>
<proteinExistence type="inferred from homology"/>
<feature type="domain" description="Amidohydrolase-related" evidence="7">
    <location>
        <begin position="56"/>
        <end position="336"/>
    </location>
</feature>
<dbReference type="Gene3D" id="2.30.40.10">
    <property type="entry name" value="Urease, subunit C, domain 1"/>
    <property type="match status" value="1"/>
</dbReference>
<accession>A0A9D1N2X3</accession>
<sequence>MRNAANRNAAFVIKNAKVVNVFTGEILSGDVAMRDGVILGVGSYTGREEYDAGGAYLCPGLIDSHVHIESSMAHPSRFASLVLRQGTTAVVADPHEIANVCGTDGIQYMLDQTEWLPLSVFVMLPSCVPCTAFETSGAKITAKDMEAFLRHPRVIGLGEVMDYAATVAGDGEMLDKLELFAGRPIDGHAPRLSGDALNAYRVAGPSSDHECSTYEEVLEKLRSGMRIHLRLGSACRGIEAIFRRIAQEGLPTRHMQFCTDDKHLENIRDEGHINYILRRAVACGIDPVQAVQMATINAAEAYRLTGYGAIAPGYRADMVLFDDLAEFRPRLVVTGGQVFEPEADLPVKPDPKIYNSVHLAPRRAEQLRLPVDGPMPVISTVDGEILTKLTFDQVPVRGGAFVPGEGLVKLAVLERHHASGHIGLGILRGLPIQGGALASTVGHDSHNLIVAGDNDPDMLAAIDALEECGGGYVAVSGGKVLARLALPVAGLMSDAPLAAIIARQQELLSAAAQLGVSGASDPFITLSFLALPVIPDVRLTDLGVFDVNRMQFIHRPA</sequence>
<evidence type="ECO:0000256" key="5">
    <source>
        <dbReference type="ARBA" id="ARBA00047720"/>
    </source>
</evidence>
<dbReference type="HAMAP" id="MF_01518">
    <property type="entry name" value="Adenine_deamin"/>
    <property type="match status" value="1"/>
</dbReference>
<dbReference type="EC" id="3.5.4.2" evidence="2 6"/>
<comment type="catalytic activity">
    <reaction evidence="5 6">
        <text>adenine + H2O + H(+) = hypoxanthine + NH4(+)</text>
        <dbReference type="Rhea" id="RHEA:23688"/>
        <dbReference type="ChEBI" id="CHEBI:15377"/>
        <dbReference type="ChEBI" id="CHEBI:15378"/>
        <dbReference type="ChEBI" id="CHEBI:16708"/>
        <dbReference type="ChEBI" id="CHEBI:17368"/>
        <dbReference type="ChEBI" id="CHEBI:28938"/>
        <dbReference type="EC" id="3.5.4.2"/>
    </reaction>
</comment>
<feature type="domain" description="Adenine deaminase C-terminal" evidence="8">
    <location>
        <begin position="385"/>
        <end position="550"/>
    </location>
</feature>
<dbReference type="InterPro" id="IPR032466">
    <property type="entry name" value="Metal_Hydrolase"/>
</dbReference>
<comment type="caution">
    <text evidence="9">The sequence shown here is derived from an EMBL/GenBank/DDBJ whole genome shotgun (WGS) entry which is preliminary data.</text>
</comment>
<name>A0A9D1N2X3_9FIRM</name>
<dbReference type="InterPro" id="IPR006680">
    <property type="entry name" value="Amidohydro-rel"/>
</dbReference>
<comment type="cofactor">
    <cofactor evidence="6">
        <name>Mn(2+)</name>
        <dbReference type="ChEBI" id="CHEBI:29035"/>
    </cofactor>
</comment>
<dbReference type="EMBL" id="DVNZ01000017">
    <property type="protein sequence ID" value="HIU93618.1"/>
    <property type="molecule type" value="Genomic_DNA"/>
</dbReference>
<dbReference type="InterPro" id="IPR006679">
    <property type="entry name" value="Adenine_deam"/>
</dbReference>
<dbReference type="NCBIfam" id="TIGR01178">
    <property type="entry name" value="ade"/>
    <property type="match status" value="1"/>
</dbReference>
<dbReference type="Gene3D" id="3.20.20.140">
    <property type="entry name" value="Metal-dependent hydrolases"/>
    <property type="match status" value="1"/>
</dbReference>